<dbReference type="RefSeq" id="WP_003390543.1">
    <property type="nucleotide sequence ID" value="NZ_APBN01000011.1"/>
</dbReference>
<name>M8DCB6_9BACL</name>
<dbReference type="EMBL" id="APBN01000011">
    <property type="protein sequence ID" value="EMT51002.1"/>
    <property type="molecule type" value="Genomic_DNA"/>
</dbReference>
<sequence>MVYAINDWAFSNDTEFPHQDWDLFLTDLSTAPLLLSLSMNPKVAKAKRKVFLACLYLFVGDVVGIVKDKNYLEEVRLFVEQASSNRNYYIQQWVSRSFQLIQNPELFDYKKWCDGIDIFSFWDDYVFLCSRYVL</sequence>
<protein>
    <submittedName>
        <fullName evidence="1">Uncharacterized protein</fullName>
    </submittedName>
</protein>
<evidence type="ECO:0000313" key="2">
    <source>
        <dbReference type="Proteomes" id="UP000012081"/>
    </source>
</evidence>
<comment type="caution">
    <text evidence="1">The sequence shown here is derived from an EMBL/GenBank/DDBJ whole genome shotgun (WGS) entry which is preliminary data.</text>
</comment>
<proteinExistence type="predicted"/>
<accession>M8DCB6</accession>
<dbReference type="Proteomes" id="UP000012081">
    <property type="component" value="Unassembled WGS sequence"/>
</dbReference>
<dbReference type="AlphaFoldDB" id="M8DCB6"/>
<gene>
    <name evidence="1" type="ORF">I532_20391</name>
</gene>
<keyword evidence="2" id="KW-1185">Reference proteome</keyword>
<organism evidence="1 2">
    <name type="scientific">Brevibacillus borstelensis AK1</name>
    <dbReference type="NCBI Taxonomy" id="1300222"/>
    <lineage>
        <taxon>Bacteria</taxon>
        <taxon>Bacillati</taxon>
        <taxon>Bacillota</taxon>
        <taxon>Bacilli</taxon>
        <taxon>Bacillales</taxon>
        <taxon>Paenibacillaceae</taxon>
        <taxon>Brevibacillus</taxon>
    </lineage>
</organism>
<evidence type="ECO:0000313" key="1">
    <source>
        <dbReference type="EMBL" id="EMT51002.1"/>
    </source>
</evidence>
<reference evidence="1 2" key="1">
    <citation type="submission" date="2013-03" db="EMBL/GenBank/DDBJ databases">
        <title>Assembly of a new bacterial strain Brevibacillus borstelensis AK1.</title>
        <authorList>
            <person name="Rajan I."/>
            <person name="PoliReddy D."/>
            <person name="Sugumar T."/>
            <person name="Rathinam K."/>
            <person name="Alqarawi S."/>
            <person name="Khalil A.B."/>
            <person name="Sivakumar N."/>
        </authorList>
    </citation>
    <scope>NUCLEOTIDE SEQUENCE [LARGE SCALE GENOMIC DNA]</scope>
    <source>
        <strain evidence="1 2">AK1</strain>
    </source>
</reference>
<dbReference type="OrthoDB" id="2467654at2"/>